<keyword evidence="2" id="KW-1185">Reference proteome</keyword>
<organism evidence="1 2">
    <name type="scientific">Afipia clevelandensis ATCC 49720</name>
    <dbReference type="NCBI Taxonomy" id="883079"/>
    <lineage>
        <taxon>Bacteria</taxon>
        <taxon>Pseudomonadati</taxon>
        <taxon>Pseudomonadota</taxon>
        <taxon>Alphaproteobacteria</taxon>
        <taxon>Hyphomicrobiales</taxon>
        <taxon>Nitrobacteraceae</taxon>
        <taxon>Afipia</taxon>
    </lineage>
</organism>
<proteinExistence type="predicted"/>
<dbReference type="AlphaFoldDB" id="K8P6U7"/>
<gene>
    <name evidence="1" type="ORF">HMPREF9696_02627</name>
</gene>
<dbReference type="RefSeq" id="WP_002713493.1">
    <property type="nucleotide sequence ID" value="NZ_KB375281.1"/>
</dbReference>
<name>K8P6U7_9BRAD</name>
<reference evidence="1 2" key="1">
    <citation type="submission" date="2012-04" db="EMBL/GenBank/DDBJ databases">
        <title>The Genome Sequence of Afipia clevelandensis ATCC 49720.</title>
        <authorList>
            <consortium name="The Broad Institute Genome Sequencing Platform"/>
            <person name="Earl A."/>
            <person name="Ward D."/>
            <person name="Feldgarden M."/>
            <person name="Gevers D."/>
            <person name="Huys G."/>
            <person name="Walker B."/>
            <person name="Young S.K."/>
            <person name="Zeng Q."/>
            <person name="Gargeya S."/>
            <person name="Fitzgerald M."/>
            <person name="Haas B."/>
            <person name="Abouelleil A."/>
            <person name="Alvarado L."/>
            <person name="Arachchi H.M."/>
            <person name="Berlin A."/>
            <person name="Chapman S.B."/>
            <person name="Goldberg J."/>
            <person name="Griggs A."/>
            <person name="Gujja S."/>
            <person name="Hansen M."/>
            <person name="Howarth C."/>
            <person name="Imamovic A."/>
            <person name="Larimer J."/>
            <person name="McCowen C."/>
            <person name="Montmayeur A."/>
            <person name="Murphy C."/>
            <person name="Neiman D."/>
            <person name="Pearson M."/>
            <person name="Priest M."/>
            <person name="Roberts A."/>
            <person name="Saif S."/>
            <person name="Shea T."/>
            <person name="Sisk P."/>
            <person name="Sykes S."/>
            <person name="Wortman J."/>
            <person name="Nusbaum C."/>
            <person name="Birren B."/>
        </authorList>
    </citation>
    <scope>NUCLEOTIDE SEQUENCE [LARGE SCALE GENOMIC DNA]</scope>
    <source>
        <strain evidence="1 2">ATCC 49720</strain>
    </source>
</reference>
<dbReference type="Proteomes" id="UP000001095">
    <property type="component" value="Unassembled WGS sequence"/>
</dbReference>
<dbReference type="OrthoDB" id="7306802at2"/>
<evidence type="ECO:0000313" key="1">
    <source>
        <dbReference type="EMBL" id="EKS35355.1"/>
    </source>
</evidence>
<evidence type="ECO:0008006" key="3">
    <source>
        <dbReference type="Google" id="ProtNLM"/>
    </source>
</evidence>
<sequence length="71" mass="8100">MSATTTNLMTNHHHSSIPHPVAAAISDLLHTWSERSKRRAELAHLSDRDFHDVGASWSDFAFEASKPFWRE</sequence>
<dbReference type="EMBL" id="AGWY01000011">
    <property type="protein sequence ID" value="EKS35355.1"/>
    <property type="molecule type" value="Genomic_DNA"/>
</dbReference>
<dbReference type="PATRIC" id="fig|883079.3.peg.2683"/>
<evidence type="ECO:0000313" key="2">
    <source>
        <dbReference type="Proteomes" id="UP000001095"/>
    </source>
</evidence>
<accession>K8P6U7</accession>
<protein>
    <recommendedName>
        <fullName evidence="3">DUF1127 domain-containing protein</fullName>
    </recommendedName>
</protein>
<dbReference type="HOGENOM" id="CLU_184490_5_0_5"/>
<comment type="caution">
    <text evidence="1">The sequence shown here is derived from an EMBL/GenBank/DDBJ whole genome shotgun (WGS) entry which is preliminary data.</text>
</comment>